<organism evidence="1 2">
    <name type="scientific">Rothia mucilaginosa</name>
    <dbReference type="NCBI Taxonomy" id="43675"/>
    <lineage>
        <taxon>Bacteria</taxon>
        <taxon>Bacillati</taxon>
        <taxon>Actinomycetota</taxon>
        <taxon>Actinomycetes</taxon>
        <taxon>Micrococcales</taxon>
        <taxon>Micrococcaceae</taxon>
        <taxon>Rothia</taxon>
    </lineage>
</organism>
<evidence type="ECO:0000313" key="2">
    <source>
        <dbReference type="Proteomes" id="UP000218628"/>
    </source>
</evidence>
<proteinExistence type="predicted"/>
<gene>
    <name evidence="1" type="ORF">CO690_08265</name>
</gene>
<dbReference type="Proteomes" id="UP000218628">
    <property type="component" value="Chromosome"/>
</dbReference>
<dbReference type="AlphaFoldDB" id="A0A291DGW2"/>
<dbReference type="EMBL" id="CP023510">
    <property type="protein sequence ID" value="ATF63678.1"/>
    <property type="molecule type" value="Genomic_DNA"/>
</dbReference>
<dbReference type="RefSeq" id="WP_070541620.1">
    <property type="nucleotide sequence ID" value="NZ_CAJZGU010000007.1"/>
</dbReference>
<reference evidence="2" key="1">
    <citation type="submission" date="2017-09" db="EMBL/GenBank/DDBJ databases">
        <title>FDA dAtabase for Regulatory Grade micrObial Sequences (FDA-ARGOS): Supporting development and validation of Infectious Disease Dx tests.</title>
        <authorList>
            <person name="Minogue T."/>
            <person name="Wolcott M."/>
            <person name="Wasieloski L."/>
            <person name="Aguilar W."/>
            <person name="Moore D."/>
            <person name="Tallon L."/>
            <person name="Sadzewicz L."/>
            <person name="Ott S."/>
            <person name="Zhao X."/>
            <person name="Nagaraj S."/>
            <person name="Vavikolanu K."/>
            <person name="Aluvathingal J."/>
            <person name="Nadendla S."/>
            <person name="Sichtig H."/>
        </authorList>
    </citation>
    <scope>NUCLEOTIDE SEQUENCE [LARGE SCALE GENOMIC DNA]</scope>
    <source>
        <strain evidence="2">FDAARGOS_369</strain>
    </source>
</reference>
<protein>
    <recommendedName>
        <fullName evidence="3">DUF4926 domain-containing protein</fullName>
    </recommendedName>
</protein>
<evidence type="ECO:0000313" key="1">
    <source>
        <dbReference type="EMBL" id="ATF63678.1"/>
    </source>
</evidence>
<accession>A0A291DGW2</accession>
<evidence type="ECO:0008006" key="3">
    <source>
        <dbReference type="Google" id="ProtNLM"/>
    </source>
</evidence>
<name>A0A291DGW2_9MICC</name>
<sequence length="64" mass="6810">MADLQRGDEVIAVQDISVGIFSSVPKGTRGVVTDTSGFFTTQYTVSFENGQKAENVDGNAIRAI</sequence>